<dbReference type="SUPFAM" id="SSF56784">
    <property type="entry name" value="HAD-like"/>
    <property type="match status" value="1"/>
</dbReference>
<organism evidence="2 3">
    <name type="scientific">Micromonospora sicca</name>
    <dbReference type="NCBI Taxonomy" id="2202420"/>
    <lineage>
        <taxon>Bacteria</taxon>
        <taxon>Bacillati</taxon>
        <taxon>Actinomycetota</taxon>
        <taxon>Actinomycetes</taxon>
        <taxon>Micromonosporales</taxon>
        <taxon>Micromonosporaceae</taxon>
        <taxon>Micromonospora</taxon>
    </lineage>
</organism>
<dbReference type="Gene3D" id="3.40.50.1000">
    <property type="entry name" value="HAD superfamily/HAD-like"/>
    <property type="match status" value="1"/>
</dbReference>
<evidence type="ECO:0008006" key="4">
    <source>
        <dbReference type="Google" id="ProtNLM"/>
    </source>
</evidence>
<evidence type="ECO:0000313" key="3">
    <source>
        <dbReference type="Proteomes" id="UP000246050"/>
    </source>
</evidence>
<dbReference type="AlphaFoldDB" id="A0A317DS28"/>
<dbReference type="EMBL" id="QGKS01000175">
    <property type="protein sequence ID" value="PWR15655.1"/>
    <property type="molecule type" value="Genomic_DNA"/>
</dbReference>
<dbReference type="RefSeq" id="WP_109801249.1">
    <property type="nucleotide sequence ID" value="NZ_QGKS01000175.1"/>
</dbReference>
<dbReference type="InterPro" id="IPR036412">
    <property type="entry name" value="HAD-like_sf"/>
</dbReference>
<dbReference type="InterPro" id="IPR006439">
    <property type="entry name" value="HAD-SF_hydro_IA"/>
</dbReference>
<gene>
    <name evidence="2" type="ORF">DKT69_09685</name>
</gene>
<feature type="compositionally biased region" description="Low complexity" evidence="1">
    <location>
        <begin position="155"/>
        <end position="170"/>
    </location>
</feature>
<evidence type="ECO:0000313" key="2">
    <source>
        <dbReference type="EMBL" id="PWR15655.1"/>
    </source>
</evidence>
<reference evidence="2 3" key="1">
    <citation type="submission" date="2018-05" db="EMBL/GenBank/DDBJ databases">
        <title>Micromonosporas from Atacama Desert.</title>
        <authorList>
            <person name="Carro L."/>
            <person name="Golinska P."/>
            <person name="Klenk H.-P."/>
            <person name="Goodfellow M."/>
        </authorList>
    </citation>
    <scope>NUCLEOTIDE SEQUENCE [LARGE SCALE GENOMIC DNA]</scope>
    <source>
        <strain evidence="2 3">4G51</strain>
    </source>
</reference>
<feature type="region of interest" description="Disordered" evidence="1">
    <location>
        <begin position="111"/>
        <end position="170"/>
    </location>
</feature>
<dbReference type="InterPro" id="IPR023214">
    <property type="entry name" value="HAD_sf"/>
</dbReference>
<name>A0A317DS28_9ACTN</name>
<evidence type="ECO:0000256" key="1">
    <source>
        <dbReference type="SAM" id="MobiDB-lite"/>
    </source>
</evidence>
<dbReference type="NCBIfam" id="TIGR01509">
    <property type="entry name" value="HAD-SF-IA-v3"/>
    <property type="match status" value="1"/>
</dbReference>
<comment type="caution">
    <text evidence="2">The sequence shown here is derived from an EMBL/GenBank/DDBJ whole genome shotgun (WGS) entry which is preliminary data.</text>
</comment>
<dbReference type="Proteomes" id="UP000246050">
    <property type="component" value="Unassembled WGS sequence"/>
</dbReference>
<accession>A0A317DS28</accession>
<sequence length="170" mass="17122">MRGDLDVRVSEPLNSSGRAVQVDYLAVEGIGAGTGGAGSRHAPHHGRDCRLGPDEVIRKAVRLRLDGASDLAAFSAVAAHLGAKGGDTLFIDDSPVNVAAARASGWHAVRFHSPRNSSGSCPPTAPAHPERRPASTGFATTSTPACGGPNACSTPGRVPSAGGRAAGASR</sequence>
<protein>
    <recommendedName>
        <fullName evidence="4">HAD family hydrolase</fullName>
    </recommendedName>
</protein>
<dbReference type="OrthoDB" id="9795007at2"/>
<proteinExistence type="predicted"/>